<name>A0A6A5UGJ9_9PLEO</name>
<gene>
    <name evidence="1" type="ORF">CC80DRAFT_588386</name>
</gene>
<evidence type="ECO:0000313" key="2">
    <source>
        <dbReference type="Proteomes" id="UP000800035"/>
    </source>
</evidence>
<proteinExistence type="predicted"/>
<evidence type="ECO:0000313" key="1">
    <source>
        <dbReference type="EMBL" id="KAF1962892.1"/>
    </source>
</evidence>
<dbReference type="EMBL" id="ML976978">
    <property type="protein sequence ID" value="KAF1962892.1"/>
    <property type="molecule type" value="Genomic_DNA"/>
</dbReference>
<accession>A0A6A5UGJ9</accession>
<sequence>MGIDLLNQWHIQCVRPQLDTAQDETDYINSVDIFVRRIWVKRGTPASQNATGCSKLRVANVENSQMTYRGATTDTVKIRFTLETDRPTQNTMEKSIRHFCDRIFELAAEGDISAKMGLITENSLLGVEPLSRLFRLYWTQGFLSLFVRREAPLFHAVASAKVLTPWLRGIIVAVYAATENAANAKLIQHIWAIVPKIIPESRTPPPEKLAESEQKMKDFRLKAEELVRYMEVTSERCDIEREGGGDRLPADRDVELVDHLLDTLSLSFDVLTLNKTIYKEWMEIVGSAGTSMKAAATLTGAAGVATSICILKGSSAVLGPAALTIVCAVLFVLHRQHHNEVKREAEELKKVSEEICGVYVHIQSFAQWLVVSSKGPPTASEGTEMTELRQRLHSQGLDPSFSLNDFQATIDSEATAIKDKLWEMEQDPACKNMFSP</sequence>
<dbReference type="AlphaFoldDB" id="A0A6A5UGJ9"/>
<protein>
    <submittedName>
        <fullName evidence="1">Uncharacterized protein</fullName>
    </submittedName>
</protein>
<organism evidence="1 2">
    <name type="scientific">Byssothecium circinans</name>
    <dbReference type="NCBI Taxonomy" id="147558"/>
    <lineage>
        <taxon>Eukaryota</taxon>
        <taxon>Fungi</taxon>
        <taxon>Dikarya</taxon>
        <taxon>Ascomycota</taxon>
        <taxon>Pezizomycotina</taxon>
        <taxon>Dothideomycetes</taxon>
        <taxon>Pleosporomycetidae</taxon>
        <taxon>Pleosporales</taxon>
        <taxon>Massarineae</taxon>
        <taxon>Massarinaceae</taxon>
        <taxon>Byssothecium</taxon>
    </lineage>
</organism>
<dbReference type="OrthoDB" id="5231732at2759"/>
<keyword evidence="2" id="KW-1185">Reference proteome</keyword>
<dbReference type="Proteomes" id="UP000800035">
    <property type="component" value="Unassembled WGS sequence"/>
</dbReference>
<reference evidence="1" key="1">
    <citation type="journal article" date="2020" name="Stud. Mycol.">
        <title>101 Dothideomycetes genomes: a test case for predicting lifestyles and emergence of pathogens.</title>
        <authorList>
            <person name="Haridas S."/>
            <person name="Albert R."/>
            <person name="Binder M."/>
            <person name="Bloem J."/>
            <person name="Labutti K."/>
            <person name="Salamov A."/>
            <person name="Andreopoulos B."/>
            <person name="Baker S."/>
            <person name="Barry K."/>
            <person name="Bills G."/>
            <person name="Bluhm B."/>
            <person name="Cannon C."/>
            <person name="Castanera R."/>
            <person name="Culley D."/>
            <person name="Daum C."/>
            <person name="Ezra D."/>
            <person name="Gonzalez J."/>
            <person name="Henrissat B."/>
            <person name="Kuo A."/>
            <person name="Liang C."/>
            <person name="Lipzen A."/>
            <person name="Lutzoni F."/>
            <person name="Magnuson J."/>
            <person name="Mondo S."/>
            <person name="Nolan M."/>
            <person name="Ohm R."/>
            <person name="Pangilinan J."/>
            <person name="Park H.-J."/>
            <person name="Ramirez L."/>
            <person name="Alfaro M."/>
            <person name="Sun H."/>
            <person name="Tritt A."/>
            <person name="Yoshinaga Y."/>
            <person name="Zwiers L.-H."/>
            <person name="Turgeon B."/>
            <person name="Goodwin S."/>
            <person name="Spatafora J."/>
            <person name="Crous P."/>
            <person name="Grigoriev I."/>
        </authorList>
    </citation>
    <scope>NUCLEOTIDE SEQUENCE</scope>
    <source>
        <strain evidence="1">CBS 675.92</strain>
    </source>
</reference>